<reference evidence="1 2" key="1">
    <citation type="journal article" date="2017" name="Gigascience">
        <title>Draft genome of the honey bee ectoparasitic mite, Tropilaelaps mercedesae, is shaped by the parasitic life history.</title>
        <authorList>
            <person name="Dong X."/>
            <person name="Armstrong S.D."/>
            <person name="Xia D."/>
            <person name="Makepeace B.L."/>
            <person name="Darby A.C."/>
            <person name="Kadowaki T."/>
        </authorList>
    </citation>
    <scope>NUCLEOTIDE SEQUENCE [LARGE SCALE GENOMIC DNA]</scope>
    <source>
        <strain evidence="1">Wuxi-XJTLU</strain>
    </source>
</reference>
<organism evidence="1 2">
    <name type="scientific">Tropilaelaps mercedesae</name>
    <dbReference type="NCBI Taxonomy" id="418985"/>
    <lineage>
        <taxon>Eukaryota</taxon>
        <taxon>Metazoa</taxon>
        <taxon>Ecdysozoa</taxon>
        <taxon>Arthropoda</taxon>
        <taxon>Chelicerata</taxon>
        <taxon>Arachnida</taxon>
        <taxon>Acari</taxon>
        <taxon>Parasitiformes</taxon>
        <taxon>Mesostigmata</taxon>
        <taxon>Gamasina</taxon>
        <taxon>Dermanyssoidea</taxon>
        <taxon>Laelapidae</taxon>
        <taxon>Tropilaelaps</taxon>
    </lineage>
</organism>
<dbReference type="AlphaFoldDB" id="A0A1V9X9P4"/>
<keyword evidence="2" id="KW-1185">Reference proteome</keyword>
<sequence length="85" mass="9654">MFNKYALWYPDSGELETIHNPAFDYPQTQGWFIGEHVWNVADFMTAQILRCRCHALAGGKIAGDPFYCPAGHCSNADEYPQLRTV</sequence>
<dbReference type="InParanoid" id="A0A1V9X9P4"/>
<comment type="caution">
    <text evidence="1">The sequence shown here is derived from an EMBL/GenBank/DDBJ whole genome shotgun (WGS) entry which is preliminary data.</text>
</comment>
<name>A0A1V9X9P4_9ACAR</name>
<evidence type="ECO:0000313" key="1">
    <source>
        <dbReference type="EMBL" id="OQR70274.1"/>
    </source>
</evidence>
<dbReference type="Proteomes" id="UP000192247">
    <property type="component" value="Unassembled WGS sequence"/>
</dbReference>
<evidence type="ECO:0000313" key="2">
    <source>
        <dbReference type="Proteomes" id="UP000192247"/>
    </source>
</evidence>
<protein>
    <submittedName>
        <fullName evidence="1">Beta-glucuronidase-like</fullName>
    </submittedName>
</protein>
<dbReference type="EMBL" id="MNPL01018056">
    <property type="protein sequence ID" value="OQR70274.1"/>
    <property type="molecule type" value="Genomic_DNA"/>
</dbReference>
<proteinExistence type="predicted"/>
<gene>
    <name evidence="1" type="ORF">BIW11_04191</name>
</gene>
<dbReference type="OrthoDB" id="408532at2759"/>
<accession>A0A1V9X9P4</accession>